<dbReference type="InterPro" id="IPR053231">
    <property type="entry name" value="GPCR_LN-TM7"/>
</dbReference>
<dbReference type="GO" id="GO:0016020">
    <property type="term" value="C:membrane"/>
    <property type="evidence" value="ECO:0007669"/>
    <property type="project" value="UniProtKB-SubCell"/>
</dbReference>
<dbReference type="InterPro" id="IPR036024">
    <property type="entry name" value="Somatomedin_B-like_dom_sf"/>
</dbReference>
<keyword evidence="3 6" id="KW-1133">Transmembrane helix</keyword>
<protein>
    <submittedName>
        <fullName evidence="9">Uncharacterized protein</fullName>
    </submittedName>
</protein>
<dbReference type="PANTHER" id="PTHR45902:SF4">
    <property type="entry name" value="G-PROTEIN COUPLED RECEPTORS FAMILY 2 PROFILE 2 DOMAIN-CONTAINING PROTEIN"/>
    <property type="match status" value="1"/>
</dbReference>
<dbReference type="Pfam" id="PF00002">
    <property type="entry name" value="7tm_2"/>
    <property type="match status" value="1"/>
</dbReference>
<evidence type="ECO:0000256" key="5">
    <source>
        <dbReference type="ARBA" id="ARBA00023157"/>
    </source>
</evidence>
<keyword evidence="4 6" id="KW-0472">Membrane</keyword>
<comment type="caution">
    <text evidence="9">The sequence shown here is derived from an EMBL/GenBank/DDBJ whole genome shotgun (WGS) entry which is preliminary data.</text>
</comment>
<evidence type="ECO:0000256" key="6">
    <source>
        <dbReference type="SAM" id="Phobius"/>
    </source>
</evidence>
<organism evidence="9 10">
    <name type="scientific">Desmophyllum pertusum</name>
    <dbReference type="NCBI Taxonomy" id="174260"/>
    <lineage>
        <taxon>Eukaryota</taxon>
        <taxon>Metazoa</taxon>
        <taxon>Cnidaria</taxon>
        <taxon>Anthozoa</taxon>
        <taxon>Hexacorallia</taxon>
        <taxon>Scleractinia</taxon>
        <taxon>Caryophylliina</taxon>
        <taxon>Caryophylliidae</taxon>
        <taxon>Desmophyllum</taxon>
    </lineage>
</organism>
<dbReference type="Gene3D" id="1.20.1070.10">
    <property type="entry name" value="Rhodopsin 7-helix transmembrane proteins"/>
    <property type="match status" value="1"/>
</dbReference>
<feature type="domain" description="G-protein coupled receptors family 2 profile 2" evidence="7">
    <location>
        <begin position="413"/>
        <end position="498"/>
    </location>
</feature>
<proteinExistence type="predicted"/>
<dbReference type="PROSITE" id="PS50261">
    <property type="entry name" value="G_PROTEIN_RECEP_F2_4"/>
    <property type="match status" value="1"/>
</dbReference>
<dbReference type="PANTHER" id="PTHR45902">
    <property type="entry name" value="LATROPHILIN RECEPTOR-LIKE PROTEIN A"/>
    <property type="match status" value="1"/>
</dbReference>
<evidence type="ECO:0000259" key="8">
    <source>
        <dbReference type="PROSITE" id="PS50958"/>
    </source>
</evidence>
<dbReference type="InterPro" id="IPR017981">
    <property type="entry name" value="GPCR_2-like_7TM"/>
</dbReference>
<evidence type="ECO:0000256" key="1">
    <source>
        <dbReference type="ARBA" id="ARBA00004141"/>
    </source>
</evidence>
<dbReference type="InterPro" id="IPR001212">
    <property type="entry name" value="Somatomedin_B_dom"/>
</dbReference>
<keyword evidence="5" id="KW-1015">Disulfide bond</keyword>
<dbReference type="AlphaFoldDB" id="A0A9X0CGG6"/>
<dbReference type="Gene3D" id="4.10.410.20">
    <property type="match status" value="1"/>
</dbReference>
<evidence type="ECO:0000256" key="3">
    <source>
        <dbReference type="ARBA" id="ARBA00022989"/>
    </source>
</evidence>
<dbReference type="OrthoDB" id="5978087at2759"/>
<evidence type="ECO:0000313" key="9">
    <source>
        <dbReference type="EMBL" id="KAJ7331691.1"/>
    </source>
</evidence>
<dbReference type="InterPro" id="IPR000832">
    <property type="entry name" value="GPCR_2_secretin-like"/>
</dbReference>
<dbReference type="Proteomes" id="UP001163046">
    <property type="component" value="Unassembled WGS sequence"/>
</dbReference>
<dbReference type="PROSITE" id="PS50958">
    <property type="entry name" value="SMB_2"/>
    <property type="match status" value="1"/>
</dbReference>
<reference evidence="9" key="1">
    <citation type="submission" date="2023-01" db="EMBL/GenBank/DDBJ databases">
        <title>Genome assembly of the deep-sea coral Lophelia pertusa.</title>
        <authorList>
            <person name="Herrera S."/>
            <person name="Cordes E."/>
        </authorList>
    </citation>
    <scope>NUCLEOTIDE SEQUENCE</scope>
    <source>
        <strain evidence="9">USNM1676648</strain>
        <tissue evidence="9">Polyp</tissue>
    </source>
</reference>
<feature type="transmembrane region" description="Helical" evidence="6">
    <location>
        <begin position="473"/>
        <end position="495"/>
    </location>
</feature>
<dbReference type="PROSITE" id="PS00524">
    <property type="entry name" value="SMB_1"/>
    <property type="match status" value="1"/>
</dbReference>
<accession>A0A9X0CGG6</accession>
<dbReference type="EMBL" id="MU827788">
    <property type="protein sequence ID" value="KAJ7331691.1"/>
    <property type="molecule type" value="Genomic_DNA"/>
</dbReference>
<dbReference type="CDD" id="cd13952">
    <property type="entry name" value="7tm_classB"/>
    <property type="match status" value="1"/>
</dbReference>
<sequence>MDFGDLVVQYYGRNISTFDLLMRLNMNAAPFEVMNICPSYAYSCDSVCPLDNEDNARVHEKACYCDKLCIELGDCCFDYFLRCASVDTPKRQLLKHTCIKTTTSGDHGYTMIGSCPPHNTDKSLNSLCTAKSTRADLFRMLPVTDLKDNTEYKNVFCARCNHASDKMYWKFSASCKDYSDLDLPRNRSLMLDFIMTRCQWRFKPPHDHSRLKRCLVFDQHCPDSELVETEPLLPDLCSFYAYPVCNNVTKKNPHCDICKGKDISAYFCDCIFATPKPVPPIIPPIPPLEILFDFSSSYHTVQVGDKQTVVKNKACVEGFVFDPFNEKCIQISVNIPKKGLVNGTDLYINCSFVEMKIISVILLSNGSIWIPLHKKMYSNESYVINGSSLFLCADLKRNYTETETMFSTKITPRQIITYIGCTISMISLILLLCIYIAVAELRTLPGKNLVSLSCAMLMYHILFLLTGQTSRPYICMTVSVLLHYFLLSSFCWMGVMAFDVAKTFGTKGTCNLFNSGVIA</sequence>
<feature type="transmembrane region" description="Helical" evidence="6">
    <location>
        <begin position="415"/>
        <end position="437"/>
    </location>
</feature>
<dbReference type="GO" id="GO:0007166">
    <property type="term" value="P:cell surface receptor signaling pathway"/>
    <property type="evidence" value="ECO:0007669"/>
    <property type="project" value="InterPro"/>
</dbReference>
<evidence type="ECO:0000256" key="2">
    <source>
        <dbReference type="ARBA" id="ARBA00022692"/>
    </source>
</evidence>
<evidence type="ECO:0000313" key="10">
    <source>
        <dbReference type="Proteomes" id="UP001163046"/>
    </source>
</evidence>
<evidence type="ECO:0000259" key="7">
    <source>
        <dbReference type="PROSITE" id="PS50261"/>
    </source>
</evidence>
<dbReference type="GO" id="GO:0004930">
    <property type="term" value="F:G protein-coupled receptor activity"/>
    <property type="evidence" value="ECO:0007669"/>
    <property type="project" value="InterPro"/>
</dbReference>
<evidence type="ECO:0000256" key="4">
    <source>
        <dbReference type="ARBA" id="ARBA00023136"/>
    </source>
</evidence>
<name>A0A9X0CGG6_9CNID</name>
<dbReference type="SUPFAM" id="SSF90188">
    <property type="entry name" value="Somatomedin B domain"/>
    <property type="match status" value="1"/>
</dbReference>
<keyword evidence="10" id="KW-1185">Reference proteome</keyword>
<gene>
    <name evidence="9" type="ORF">OS493_019285</name>
</gene>
<feature type="transmembrane region" description="Helical" evidence="6">
    <location>
        <begin position="449"/>
        <end position="466"/>
    </location>
</feature>
<keyword evidence="2 6" id="KW-0812">Transmembrane</keyword>
<comment type="subcellular location">
    <subcellularLocation>
        <location evidence="1">Membrane</location>
        <topology evidence="1">Multi-pass membrane protein</topology>
    </subcellularLocation>
</comment>
<feature type="domain" description="SMB" evidence="8">
    <location>
        <begin position="40"/>
        <end position="87"/>
    </location>
</feature>